<accession>A0ABY8H8S5</accession>
<evidence type="ECO:0000256" key="1">
    <source>
        <dbReference type="SAM" id="Phobius"/>
    </source>
</evidence>
<keyword evidence="1" id="KW-1133">Transmembrane helix</keyword>
<name>A0ABY8H8S5_9MICC</name>
<sequence length="80" mass="8471">MATGQRSRSVIHVRWIGPDADLDASFNVLQTTAPVHQRRARLPLHVLLQRCAATVLVITGVSVTLAAGVLMVAMTSGGPL</sequence>
<keyword evidence="1" id="KW-0812">Transmembrane</keyword>
<protein>
    <submittedName>
        <fullName evidence="2">Uncharacterized protein</fullName>
    </submittedName>
</protein>
<dbReference type="RefSeq" id="WP_278158282.1">
    <property type="nucleotide sequence ID" value="NZ_CP121252.1"/>
</dbReference>
<reference evidence="2 3" key="1">
    <citation type="submission" date="2023-04" db="EMBL/GenBank/DDBJ databases">
        <title>Funneling lignin-derived compounds into biodiesel using alkali-halophilic Citricoccus sp. P2.</title>
        <authorList>
            <person name="Luo C.-B."/>
        </authorList>
    </citation>
    <scope>NUCLEOTIDE SEQUENCE [LARGE SCALE GENOMIC DNA]</scope>
    <source>
        <strain evidence="2 3">P2</strain>
    </source>
</reference>
<dbReference type="Proteomes" id="UP001219037">
    <property type="component" value="Chromosome"/>
</dbReference>
<evidence type="ECO:0000313" key="3">
    <source>
        <dbReference type="Proteomes" id="UP001219037"/>
    </source>
</evidence>
<keyword evidence="1" id="KW-0472">Membrane</keyword>
<feature type="transmembrane region" description="Helical" evidence="1">
    <location>
        <begin position="47"/>
        <end position="74"/>
    </location>
</feature>
<dbReference type="EMBL" id="CP121252">
    <property type="protein sequence ID" value="WFP17043.1"/>
    <property type="molecule type" value="Genomic_DNA"/>
</dbReference>
<evidence type="ECO:0000313" key="2">
    <source>
        <dbReference type="EMBL" id="WFP17043.1"/>
    </source>
</evidence>
<organism evidence="2 3">
    <name type="scientific">Citricoccus muralis</name>
    <dbReference type="NCBI Taxonomy" id="169134"/>
    <lineage>
        <taxon>Bacteria</taxon>
        <taxon>Bacillati</taxon>
        <taxon>Actinomycetota</taxon>
        <taxon>Actinomycetes</taxon>
        <taxon>Micrococcales</taxon>
        <taxon>Micrococcaceae</taxon>
        <taxon>Citricoccus</taxon>
    </lineage>
</organism>
<keyword evidence="3" id="KW-1185">Reference proteome</keyword>
<gene>
    <name evidence="2" type="ORF">P8192_02650</name>
</gene>
<proteinExistence type="predicted"/>